<evidence type="ECO:0000256" key="11">
    <source>
        <dbReference type="HAMAP-Rule" id="MF_00328"/>
    </source>
</evidence>
<evidence type="ECO:0000256" key="2">
    <source>
        <dbReference type="ARBA" id="ARBA00005790"/>
    </source>
</evidence>
<dbReference type="CDD" id="cd00071">
    <property type="entry name" value="GMPK"/>
    <property type="match status" value="1"/>
</dbReference>
<dbReference type="PROSITE" id="PS00856">
    <property type="entry name" value="GUANYLATE_KINASE_1"/>
    <property type="match status" value="1"/>
</dbReference>
<evidence type="ECO:0000256" key="6">
    <source>
        <dbReference type="ARBA" id="ARBA00022741"/>
    </source>
</evidence>
<protein>
    <recommendedName>
        <fullName evidence="4 11">Guanylate kinase</fullName>
        <ecNumber evidence="3 11">2.7.4.8</ecNumber>
    </recommendedName>
    <alternativeName>
        <fullName evidence="9 11">GMP kinase</fullName>
    </alternativeName>
</protein>
<comment type="catalytic activity">
    <reaction evidence="10 11">
        <text>GMP + ATP = GDP + ADP</text>
        <dbReference type="Rhea" id="RHEA:20780"/>
        <dbReference type="ChEBI" id="CHEBI:30616"/>
        <dbReference type="ChEBI" id="CHEBI:58115"/>
        <dbReference type="ChEBI" id="CHEBI:58189"/>
        <dbReference type="ChEBI" id="CHEBI:456216"/>
        <dbReference type="EC" id="2.7.4.8"/>
    </reaction>
</comment>
<sequence length="217" mass="23144">MSDSDTRARASDRATVTAPGRGRLVVLAGPSAVGKSTVVARVRAALPDLFFSVSATTRAPRPGEVDGRDYRFVAPAEFDRMIEAGELLEWAEIHRGLHRSGTPAEPVRRALAAGDPVLLEVDLQGARAVRAAAPEARLVFLAPPSWEDLVTRLTGRGTEPPDVVARRLDTAREELAAQGEFDTVVVNDDVERASAQLVSLLVDGDPVDPAVPGDDRP</sequence>
<feature type="domain" description="Guanylate kinase-like" evidence="12">
    <location>
        <begin position="22"/>
        <end position="202"/>
    </location>
</feature>
<dbReference type="GO" id="GO:0004385">
    <property type="term" value="F:GMP kinase activity"/>
    <property type="evidence" value="ECO:0007669"/>
    <property type="project" value="UniProtKB-UniRule"/>
</dbReference>
<dbReference type="HAMAP" id="MF_00328">
    <property type="entry name" value="Guanylate_kinase"/>
    <property type="match status" value="1"/>
</dbReference>
<dbReference type="Gene3D" id="3.30.63.10">
    <property type="entry name" value="Guanylate Kinase phosphate binding domain"/>
    <property type="match status" value="1"/>
</dbReference>
<dbReference type="SUPFAM" id="SSF52540">
    <property type="entry name" value="P-loop containing nucleoside triphosphate hydrolases"/>
    <property type="match status" value="1"/>
</dbReference>
<dbReference type="EMBL" id="FOJN01000005">
    <property type="protein sequence ID" value="SFA49001.1"/>
    <property type="molecule type" value="Genomic_DNA"/>
</dbReference>
<evidence type="ECO:0000256" key="8">
    <source>
        <dbReference type="ARBA" id="ARBA00022840"/>
    </source>
</evidence>
<keyword evidence="8 11" id="KW-0067">ATP-binding</keyword>
<evidence type="ECO:0000256" key="3">
    <source>
        <dbReference type="ARBA" id="ARBA00012961"/>
    </source>
</evidence>
<proteinExistence type="inferred from homology"/>
<keyword evidence="6 11" id="KW-0547">Nucleotide-binding</keyword>
<feature type="binding site" evidence="11">
    <location>
        <begin position="29"/>
        <end position="36"/>
    </location>
    <ligand>
        <name>ATP</name>
        <dbReference type="ChEBI" id="CHEBI:30616"/>
    </ligand>
</feature>
<organism evidence="13 14">
    <name type="scientific">Rhodococcoides kroppenstedtii</name>
    <dbReference type="NCBI Taxonomy" id="293050"/>
    <lineage>
        <taxon>Bacteria</taxon>
        <taxon>Bacillati</taxon>
        <taxon>Actinomycetota</taxon>
        <taxon>Actinomycetes</taxon>
        <taxon>Mycobacteriales</taxon>
        <taxon>Nocardiaceae</taxon>
        <taxon>Rhodococcoides</taxon>
    </lineage>
</organism>
<comment type="subcellular location">
    <subcellularLocation>
        <location evidence="11">Cytoplasm</location>
    </subcellularLocation>
</comment>
<dbReference type="Pfam" id="PF00625">
    <property type="entry name" value="Guanylate_kin"/>
    <property type="match status" value="1"/>
</dbReference>
<accession>A0A1I0TB77</accession>
<evidence type="ECO:0000256" key="9">
    <source>
        <dbReference type="ARBA" id="ARBA00030128"/>
    </source>
</evidence>
<keyword evidence="5 11" id="KW-0808">Transferase</keyword>
<dbReference type="InterPro" id="IPR017665">
    <property type="entry name" value="Guanylate_kinase"/>
</dbReference>
<reference evidence="13 14" key="1">
    <citation type="submission" date="2016-10" db="EMBL/GenBank/DDBJ databases">
        <authorList>
            <person name="de Groot N.N."/>
        </authorList>
    </citation>
    <scope>NUCLEOTIDE SEQUENCE [LARGE SCALE GENOMIC DNA]</scope>
    <source>
        <strain evidence="13 14">DSM 44908</strain>
    </source>
</reference>
<dbReference type="AlphaFoldDB" id="A0A1I0TB77"/>
<dbReference type="SMART" id="SM00072">
    <property type="entry name" value="GuKc"/>
    <property type="match status" value="1"/>
</dbReference>
<dbReference type="PANTHER" id="PTHR23117:SF13">
    <property type="entry name" value="GUANYLATE KINASE"/>
    <property type="match status" value="1"/>
</dbReference>
<keyword evidence="11" id="KW-0963">Cytoplasm</keyword>
<keyword evidence="7 11" id="KW-0418">Kinase</keyword>
<comment type="similarity">
    <text evidence="2 11">Belongs to the guanylate kinase family.</text>
</comment>
<dbReference type="PANTHER" id="PTHR23117">
    <property type="entry name" value="GUANYLATE KINASE-RELATED"/>
    <property type="match status" value="1"/>
</dbReference>
<dbReference type="FunFam" id="3.30.63.10:FF:000002">
    <property type="entry name" value="Guanylate kinase 1"/>
    <property type="match status" value="1"/>
</dbReference>
<dbReference type="InterPro" id="IPR008144">
    <property type="entry name" value="Guanylate_kin-like_dom"/>
</dbReference>
<name>A0A1I0TB77_9NOCA</name>
<gene>
    <name evidence="11" type="primary">gmk</name>
    <name evidence="13" type="ORF">SAMN05444374_10594</name>
</gene>
<dbReference type="InterPro" id="IPR020590">
    <property type="entry name" value="Guanylate_kinase_CS"/>
</dbReference>
<dbReference type="InterPro" id="IPR008145">
    <property type="entry name" value="GK/Ca_channel_bsu"/>
</dbReference>
<dbReference type="EC" id="2.7.4.8" evidence="3 11"/>
<evidence type="ECO:0000256" key="10">
    <source>
        <dbReference type="ARBA" id="ARBA00048594"/>
    </source>
</evidence>
<dbReference type="GO" id="GO:0005829">
    <property type="term" value="C:cytosol"/>
    <property type="evidence" value="ECO:0007669"/>
    <property type="project" value="TreeGrafter"/>
</dbReference>
<comment type="function">
    <text evidence="1 11">Essential for recycling GMP and indirectly, cGMP.</text>
</comment>
<evidence type="ECO:0000313" key="14">
    <source>
        <dbReference type="Proteomes" id="UP000182054"/>
    </source>
</evidence>
<evidence type="ECO:0000313" key="13">
    <source>
        <dbReference type="EMBL" id="SFA49001.1"/>
    </source>
</evidence>
<dbReference type="Proteomes" id="UP000182054">
    <property type="component" value="Unassembled WGS sequence"/>
</dbReference>
<dbReference type="GO" id="GO:0005524">
    <property type="term" value="F:ATP binding"/>
    <property type="evidence" value="ECO:0007669"/>
    <property type="project" value="UniProtKB-UniRule"/>
</dbReference>
<dbReference type="NCBIfam" id="TIGR03263">
    <property type="entry name" value="guanyl_kin"/>
    <property type="match status" value="1"/>
</dbReference>
<evidence type="ECO:0000256" key="4">
    <source>
        <dbReference type="ARBA" id="ARBA00016296"/>
    </source>
</evidence>
<evidence type="ECO:0000256" key="5">
    <source>
        <dbReference type="ARBA" id="ARBA00022679"/>
    </source>
</evidence>
<dbReference type="Gene3D" id="3.40.50.300">
    <property type="entry name" value="P-loop containing nucleotide triphosphate hydrolases"/>
    <property type="match status" value="1"/>
</dbReference>
<evidence type="ECO:0000256" key="1">
    <source>
        <dbReference type="ARBA" id="ARBA00003531"/>
    </source>
</evidence>
<dbReference type="PROSITE" id="PS50052">
    <property type="entry name" value="GUANYLATE_KINASE_2"/>
    <property type="match status" value="1"/>
</dbReference>
<dbReference type="InterPro" id="IPR027417">
    <property type="entry name" value="P-loop_NTPase"/>
</dbReference>
<evidence type="ECO:0000259" key="12">
    <source>
        <dbReference type="PROSITE" id="PS50052"/>
    </source>
</evidence>
<dbReference type="OrthoDB" id="9808150at2"/>
<evidence type="ECO:0000256" key="7">
    <source>
        <dbReference type="ARBA" id="ARBA00022777"/>
    </source>
</evidence>